<gene>
    <name evidence="1" type="ORF">ACOF00016_LOCUS3706</name>
</gene>
<sequence length="129" mass="14112">MSGPRINKYTAMSDLIIANNRTFTESYLKIQGTGNTVEGLIFRIPLDNNIVNGLFCKITGDSNEDGTARDDNAAAHSLSKRLGGLFRAGTARRTNNNNSTAVSRRTDNIRNGGATACAIVNRRSQWGWY</sequence>
<proteinExistence type="predicted"/>
<dbReference type="EMBL" id="HBIM01004335">
    <property type="protein sequence ID" value="CAE0405722.1"/>
    <property type="molecule type" value="Transcribed_RNA"/>
</dbReference>
<name>A0A7S3KZ70_9STRA</name>
<reference evidence="1" key="1">
    <citation type="submission" date="2021-01" db="EMBL/GenBank/DDBJ databases">
        <authorList>
            <person name="Corre E."/>
            <person name="Pelletier E."/>
            <person name="Niang G."/>
            <person name="Scheremetjew M."/>
            <person name="Finn R."/>
            <person name="Kale V."/>
            <person name="Holt S."/>
            <person name="Cochrane G."/>
            <person name="Meng A."/>
            <person name="Brown T."/>
            <person name="Cohen L."/>
        </authorList>
    </citation>
    <scope>NUCLEOTIDE SEQUENCE</scope>
    <source>
        <strain evidence="1">CCMP127</strain>
    </source>
</reference>
<organism evidence="1">
    <name type="scientific">Amphora coffeiformis</name>
    <dbReference type="NCBI Taxonomy" id="265554"/>
    <lineage>
        <taxon>Eukaryota</taxon>
        <taxon>Sar</taxon>
        <taxon>Stramenopiles</taxon>
        <taxon>Ochrophyta</taxon>
        <taxon>Bacillariophyta</taxon>
        <taxon>Bacillariophyceae</taxon>
        <taxon>Bacillariophycidae</taxon>
        <taxon>Thalassiophysales</taxon>
        <taxon>Catenulaceae</taxon>
        <taxon>Amphora</taxon>
    </lineage>
</organism>
<evidence type="ECO:0000313" key="1">
    <source>
        <dbReference type="EMBL" id="CAE0405722.1"/>
    </source>
</evidence>
<dbReference type="AlphaFoldDB" id="A0A7S3KZ70"/>
<protein>
    <submittedName>
        <fullName evidence="1">Uncharacterized protein</fullName>
    </submittedName>
</protein>
<accession>A0A7S3KZ70</accession>